<keyword evidence="1" id="KW-1133">Transmembrane helix</keyword>
<dbReference type="AlphaFoldDB" id="A0A7W3Y204"/>
<dbReference type="EMBL" id="VKHT01000345">
    <property type="protein sequence ID" value="MBB0244916.1"/>
    <property type="molecule type" value="Genomic_DNA"/>
</dbReference>
<accession>A0A7W3Y204</accession>
<evidence type="ECO:0000256" key="1">
    <source>
        <dbReference type="SAM" id="Phobius"/>
    </source>
</evidence>
<gene>
    <name evidence="2" type="ORF">FNQ90_12560</name>
</gene>
<sequence length="62" mass="6584">GQDSAWVASGFFAGFAIGPPLFGLLADAGRYNRGWLLVAGWFAVAGAVSLTWAARERRTAVR</sequence>
<comment type="caution">
    <text evidence="2">The sequence shown here is derived from an EMBL/GenBank/DDBJ whole genome shotgun (WGS) entry which is preliminary data.</text>
</comment>
<feature type="transmembrane region" description="Helical" evidence="1">
    <location>
        <begin position="35"/>
        <end position="54"/>
    </location>
</feature>
<dbReference type="InterPro" id="IPR036259">
    <property type="entry name" value="MFS_trans_sf"/>
</dbReference>
<dbReference type="Proteomes" id="UP000538929">
    <property type="component" value="Unassembled WGS sequence"/>
</dbReference>
<keyword evidence="1" id="KW-0812">Transmembrane</keyword>
<keyword evidence="1" id="KW-0472">Membrane</keyword>
<protein>
    <submittedName>
        <fullName evidence="2">MFS transporter</fullName>
    </submittedName>
</protein>
<reference evidence="3" key="1">
    <citation type="submission" date="2019-10" db="EMBL/GenBank/DDBJ databases">
        <title>Streptomyces sp. nov., a novel actinobacterium isolated from alkaline environment.</title>
        <authorList>
            <person name="Golinska P."/>
        </authorList>
    </citation>
    <scope>NUCLEOTIDE SEQUENCE [LARGE SCALE GENOMIC DNA]</scope>
    <source>
        <strain evidence="3">DSM 42118</strain>
    </source>
</reference>
<feature type="non-terminal residue" evidence="2">
    <location>
        <position position="1"/>
    </location>
</feature>
<feature type="transmembrane region" description="Helical" evidence="1">
    <location>
        <begin position="6"/>
        <end position="26"/>
    </location>
</feature>
<keyword evidence="3" id="KW-1185">Reference proteome</keyword>
<proteinExistence type="predicted"/>
<name>A0A7W3Y204_9ACTN</name>
<evidence type="ECO:0000313" key="2">
    <source>
        <dbReference type="EMBL" id="MBB0244916.1"/>
    </source>
</evidence>
<dbReference type="SUPFAM" id="SSF103473">
    <property type="entry name" value="MFS general substrate transporter"/>
    <property type="match status" value="1"/>
</dbReference>
<evidence type="ECO:0000313" key="3">
    <source>
        <dbReference type="Proteomes" id="UP000538929"/>
    </source>
</evidence>
<organism evidence="2 3">
    <name type="scientific">Streptomyces alkaliphilus</name>
    <dbReference type="NCBI Taxonomy" id="1472722"/>
    <lineage>
        <taxon>Bacteria</taxon>
        <taxon>Bacillati</taxon>
        <taxon>Actinomycetota</taxon>
        <taxon>Actinomycetes</taxon>
        <taxon>Kitasatosporales</taxon>
        <taxon>Streptomycetaceae</taxon>
        <taxon>Streptomyces</taxon>
    </lineage>
</organism>
<dbReference type="Gene3D" id="1.20.1250.20">
    <property type="entry name" value="MFS general substrate transporter like domains"/>
    <property type="match status" value="1"/>
</dbReference>